<proteinExistence type="predicted"/>
<dbReference type="PANTHER" id="PTHR42038:SF2">
    <property type="entry name" value="TERPENE CYCLASE AUSL"/>
    <property type="match status" value="1"/>
</dbReference>
<keyword evidence="4 5" id="KW-0472">Membrane</keyword>
<accession>A0ABU1P4C8</accession>
<sequence>MVMQHLLPNQMELFLQYGLAIFWTVTYILIIIQGFKDRSCGMPIPAICANITWEFLFAFVMPFHPLQMIVSLVWLLLDCVILFQAVYFAKPEYPPRLLLPAIFSLLVIALLLHVGMIVEFHDQEGKYTAFGINLMMSLLFIKLPFKQGLQGQTIYIAYYKMIGTLCASVLCYSLYPDSILLLLLAVLTTAADIVYIVIVHRALHMTKGSNVQLAPTLRA</sequence>
<dbReference type="InterPro" id="IPR039020">
    <property type="entry name" value="PaxB-like"/>
</dbReference>
<dbReference type="Proteomes" id="UP001267290">
    <property type="component" value="Unassembled WGS sequence"/>
</dbReference>
<keyword evidence="7" id="KW-1185">Reference proteome</keyword>
<protein>
    <recommendedName>
        <fullName evidence="8">Integral membrane protein</fullName>
    </recommendedName>
</protein>
<dbReference type="EMBL" id="JAVDSB010000015">
    <property type="protein sequence ID" value="MDR6554211.1"/>
    <property type="molecule type" value="Genomic_DNA"/>
</dbReference>
<evidence type="ECO:0008006" key="8">
    <source>
        <dbReference type="Google" id="ProtNLM"/>
    </source>
</evidence>
<feature type="transmembrane region" description="Helical" evidence="5">
    <location>
        <begin position="181"/>
        <end position="199"/>
    </location>
</feature>
<evidence type="ECO:0000256" key="4">
    <source>
        <dbReference type="ARBA" id="ARBA00023136"/>
    </source>
</evidence>
<feature type="transmembrane region" description="Helical" evidence="5">
    <location>
        <begin position="13"/>
        <end position="32"/>
    </location>
</feature>
<evidence type="ECO:0000256" key="3">
    <source>
        <dbReference type="ARBA" id="ARBA00022989"/>
    </source>
</evidence>
<evidence type="ECO:0000313" key="7">
    <source>
        <dbReference type="Proteomes" id="UP001267290"/>
    </source>
</evidence>
<feature type="transmembrane region" description="Helical" evidence="5">
    <location>
        <begin position="69"/>
        <end position="89"/>
    </location>
</feature>
<gene>
    <name evidence="6" type="ORF">J2736_005440</name>
</gene>
<reference evidence="6 7" key="1">
    <citation type="submission" date="2023-07" db="EMBL/GenBank/DDBJ databases">
        <title>Sorghum-associated microbial communities from plants grown in Nebraska, USA.</title>
        <authorList>
            <person name="Schachtman D."/>
        </authorList>
    </citation>
    <scope>NUCLEOTIDE SEQUENCE [LARGE SCALE GENOMIC DNA]</scope>
    <source>
        <strain evidence="6 7">CC258</strain>
    </source>
</reference>
<comment type="subcellular location">
    <subcellularLocation>
        <location evidence="1">Membrane</location>
        <topology evidence="1">Multi-pass membrane protein</topology>
    </subcellularLocation>
</comment>
<feature type="transmembrane region" description="Helical" evidence="5">
    <location>
        <begin position="157"/>
        <end position="175"/>
    </location>
</feature>
<keyword evidence="3 5" id="KW-1133">Transmembrane helix</keyword>
<evidence type="ECO:0000256" key="5">
    <source>
        <dbReference type="SAM" id="Phobius"/>
    </source>
</evidence>
<evidence type="ECO:0000313" key="6">
    <source>
        <dbReference type="EMBL" id="MDR6554211.1"/>
    </source>
</evidence>
<dbReference type="PANTHER" id="PTHR42038">
    <property type="match status" value="1"/>
</dbReference>
<keyword evidence="2 5" id="KW-0812">Transmembrane</keyword>
<evidence type="ECO:0000256" key="2">
    <source>
        <dbReference type="ARBA" id="ARBA00022692"/>
    </source>
</evidence>
<feature type="transmembrane region" description="Helical" evidence="5">
    <location>
        <begin position="127"/>
        <end position="145"/>
    </location>
</feature>
<dbReference type="Pfam" id="PF25129">
    <property type="entry name" value="Pyr4-TMTC"/>
    <property type="match status" value="1"/>
</dbReference>
<evidence type="ECO:0000256" key="1">
    <source>
        <dbReference type="ARBA" id="ARBA00004141"/>
    </source>
</evidence>
<organism evidence="6 7">
    <name type="scientific">Paenibacillus qinlingensis</name>
    <dbReference type="NCBI Taxonomy" id="1837343"/>
    <lineage>
        <taxon>Bacteria</taxon>
        <taxon>Bacillati</taxon>
        <taxon>Bacillota</taxon>
        <taxon>Bacilli</taxon>
        <taxon>Bacillales</taxon>
        <taxon>Paenibacillaceae</taxon>
        <taxon>Paenibacillus</taxon>
    </lineage>
</organism>
<feature type="transmembrane region" description="Helical" evidence="5">
    <location>
        <begin position="101"/>
        <end position="121"/>
    </location>
</feature>
<comment type="caution">
    <text evidence="6">The sequence shown here is derived from an EMBL/GenBank/DDBJ whole genome shotgun (WGS) entry which is preliminary data.</text>
</comment>
<name>A0ABU1P4C8_9BACL</name>